<dbReference type="AlphaFoldDB" id="W6K2K9"/>
<keyword evidence="1" id="KW-0472">Membrane</keyword>
<name>W6K2K9_9MICO</name>
<dbReference type="OrthoDB" id="9854303at2"/>
<feature type="transmembrane region" description="Helical" evidence="1">
    <location>
        <begin position="21"/>
        <end position="41"/>
    </location>
</feature>
<feature type="transmembrane region" description="Helical" evidence="1">
    <location>
        <begin position="47"/>
        <end position="65"/>
    </location>
</feature>
<keyword evidence="1" id="KW-1133">Transmembrane helix</keyword>
<gene>
    <name evidence="2" type="ORF">BN11_990003</name>
</gene>
<proteinExistence type="predicted"/>
<dbReference type="STRING" id="1193182.BN11_990003"/>
<keyword evidence="3" id="KW-1185">Reference proteome</keyword>
<dbReference type="Proteomes" id="UP000035763">
    <property type="component" value="Unassembled WGS sequence"/>
</dbReference>
<evidence type="ECO:0000313" key="3">
    <source>
        <dbReference type="Proteomes" id="UP000035763"/>
    </source>
</evidence>
<organism evidence="2 3">
    <name type="scientific">Nostocoides australiense Ben110</name>
    <dbReference type="NCBI Taxonomy" id="1193182"/>
    <lineage>
        <taxon>Bacteria</taxon>
        <taxon>Bacillati</taxon>
        <taxon>Actinomycetota</taxon>
        <taxon>Actinomycetes</taxon>
        <taxon>Micrococcales</taxon>
        <taxon>Intrasporangiaceae</taxon>
        <taxon>Nostocoides</taxon>
    </lineage>
</organism>
<evidence type="ECO:0000313" key="2">
    <source>
        <dbReference type="EMBL" id="CCH75797.1"/>
    </source>
</evidence>
<accession>W6K2K9</accession>
<sequence length="172" mass="19482">MTRSRIPTWPAGPGIPLISFGVLRLLIPVILVALGIAWYSFTPAPNAVLFCSILLAGWVIGWVVYRLARLGTPQRWQVFRPYPPRHRGRDSRVSALRVLLDEPRRENDEELHRIISAIVSDRLSQRRVHGQAENDPGALLGGEVAAYLNAPEGMRRRPIHTIDTMLQRIERL</sequence>
<comment type="caution">
    <text evidence="2">The sequence shown here is derived from an EMBL/GenBank/DDBJ whole genome shotgun (WGS) entry which is preliminary data.</text>
</comment>
<dbReference type="RefSeq" id="WP_048696415.1">
    <property type="nucleotide sequence ID" value="NZ_HG764815.1"/>
</dbReference>
<reference evidence="2 3" key="1">
    <citation type="journal article" date="2013" name="ISME J.">
        <title>A metabolic model for members of the genus Tetrasphaera involved in enhanced biological phosphorus removal.</title>
        <authorList>
            <person name="Kristiansen R."/>
            <person name="Nguyen H.T.T."/>
            <person name="Saunders A.M."/>
            <person name="Nielsen J.L."/>
            <person name="Wimmer R."/>
            <person name="Le V.Q."/>
            <person name="McIlroy S.J."/>
            <person name="Petrovski S."/>
            <person name="Seviour R.J."/>
            <person name="Calteau A."/>
            <person name="Nielsen K.L."/>
            <person name="Nielsen P.H."/>
        </authorList>
    </citation>
    <scope>NUCLEOTIDE SEQUENCE [LARGE SCALE GENOMIC DNA]</scope>
    <source>
        <strain evidence="2 3">Ben110</strain>
    </source>
</reference>
<dbReference type="EMBL" id="CAJA01000528">
    <property type="protein sequence ID" value="CCH75797.1"/>
    <property type="molecule type" value="Genomic_DNA"/>
</dbReference>
<keyword evidence="1" id="KW-0812">Transmembrane</keyword>
<evidence type="ECO:0000256" key="1">
    <source>
        <dbReference type="SAM" id="Phobius"/>
    </source>
</evidence>
<protein>
    <submittedName>
        <fullName evidence="2">Uncharacterized protein</fullName>
    </submittedName>
</protein>